<protein>
    <submittedName>
        <fullName evidence="2">Uncharacterized protein</fullName>
    </submittedName>
</protein>
<dbReference type="EMBL" id="DSIN01000019">
    <property type="protein sequence ID" value="HEF26108.1"/>
    <property type="molecule type" value="Genomic_DNA"/>
</dbReference>
<gene>
    <name evidence="2" type="ORF">ENP23_10045</name>
</gene>
<name>A0A7C2AWM7_9PSED</name>
<reference evidence="2" key="1">
    <citation type="journal article" date="2020" name="mSystems">
        <title>Genome- and Community-Level Interaction Insights into Carbon Utilization and Element Cycling Functions of Hydrothermarchaeota in Hydrothermal Sediment.</title>
        <authorList>
            <person name="Zhou Z."/>
            <person name="Liu Y."/>
            <person name="Xu W."/>
            <person name="Pan J."/>
            <person name="Luo Z.H."/>
            <person name="Li M."/>
        </authorList>
    </citation>
    <scope>NUCLEOTIDE SEQUENCE [LARGE SCALE GENOMIC DNA]</scope>
    <source>
        <strain evidence="2">SpSt-200</strain>
    </source>
</reference>
<dbReference type="AlphaFoldDB" id="A0A7C2AWM7"/>
<comment type="caution">
    <text evidence="2">The sequence shown here is derived from an EMBL/GenBank/DDBJ whole genome shotgun (WGS) entry which is preliminary data.</text>
</comment>
<sequence length="110" mass="12027">MHDVAVEAKTPNASHPVDAIRASVRAFLWQTLNSYARLIWVRLPSAIFQQLSIQQTAGKTGKSQVKGAPDAGPFKTMIAFLKAVADQGLAPGGAWHEGNKKQRVSRQMHH</sequence>
<evidence type="ECO:0000313" key="2">
    <source>
        <dbReference type="EMBL" id="HEF26108.1"/>
    </source>
</evidence>
<feature type="compositionally biased region" description="Basic residues" evidence="1">
    <location>
        <begin position="101"/>
        <end position="110"/>
    </location>
</feature>
<feature type="region of interest" description="Disordered" evidence="1">
    <location>
        <begin position="90"/>
        <end position="110"/>
    </location>
</feature>
<accession>A0A7C2AWM7</accession>
<evidence type="ECO:0000256" key="1">
    <source>
        <dbReference type="SAM" id="MobiDB-lite"/>
    </source>
</evidence>
<organism evidence="2">
    <name type="scientific">Pseudomonas graminis</name>
    <dbReference type="NCBI Taxonomy" id="158627"/>
    <lineage>
        <taxon>Bacteria</taxon>
        <taxon>Pseudomonadati</taxon>
        <taxon>Pseudomonadota</taxon>
        <taxon>Gammaproteobacteria</taxon>
        <taxon>Pseudomonadales</taxon>
        <taxon>Pseudomonadaceae</taxon>
        <taxon>Pseudomonas</taxon>
    </lineage>
</organism>
<proteinExistence type="predicted"/>